<dbReference type="Proteomes" id="UP000281657">
    <property type="component" value="Unassembled WGS sequence"/>
</dbReference>
<sequence length="43" mass="5067">MAAQYCEFIKSSIKFWDPLWIFSHKVNRVKKRRPNGLLNGGTE</sequence>
<proteinExistence type="predicted"/>
<dbReference type="AlphaFoldDB" id="A0A428DJX3"/>
<comment type="caution">
    <text evidence="1">The sequence shown here is derived from an EMBL/GenBank/DDBJ whole genome shotgun (WGS) entry which is preliminary data.</text>
</comment>
<protein>
    <submittedName>
        <fullName evidence="1">Uncharacterized protein</fullName>
    </submittedName>
</protein>
<evidence type="ECO:0000313" key="2">
    <source>
        <dbReference type="Proteomes" id="UP000281657"/>
    </source>
</evidence>
<dbReference type="EMBL" id="RJNY01000034">
    <property type="protein sequence ID" value="RSI94758.1"/>
    <property type="molecule type" value="Genomic_DNA"/>
</dbReference>
<gene>
    <name evidence="1" type="ORF">D8847_09790</name>
</gene>
<evidence type="ECO:0000313" key="1">
    <source>
        <dbReference type="EMBL" id="RSI94758.1"/>
    </source>
</evidence>
<name>A0A428DJX3_STRMT</name>
<organism evidence="1 2">
    <name type="scientific">Streptococcus mitis</name>
    <dbReference type="NCBI Taxonomy" id="28037"/>
    <lineage>
        <taxon>Bacteria</taxon>
        <taxon>Bacillati</taxon>
        <taxon>Bacillota</taxon>
        <taxon>Bacilli</taxon>
        <taxon>Lactobacillales</taxon>
        <taxon>Streptococcaceae</taxon>
        <taxon>Streptococcus</taxon>
        <taxon>Streptococcus mitis group</taxon>
    </lineage>
</organism>
<reference evidence="1 2" key="1">
    <citation type="submission" date="2018-11" db="EMBL/GenBank/DDBJ databases">
        <title>Species Designations Belie Phenotypic and Genotypic Heterogeneity in Oral Streptococci.</title>
        <authorList>
            <person name="Velsko I."/>
        </authorList>
    </citation>
    <scope>NUCLEOTIDE SEQUENCE [LARGE SCALE GENOMIC DNA]</scope>
    <source>
        <strain evidence="1 2">BCC60</strain>
    </source>
</reference>
<accession>A0A428DJX3</accession>